<dbReference type="AlphaFoldDB" id="A0A3R7B1K1"/>
<keyword evidence="5" id="KW-0732">Signal</keyword>
<protein>
    <recommendedName>
        <fullName evidence="9">Peptidase M28 domain-containing protein</fullName>
    </recommendedName>
</protein>
<keyword evidence="4" id="KW-0479">Metal-binding</keyword>
<accession>A0A3R7B1K1</accession>
<dbReference type="Gene3D" id="3.40.630.10">
    <property type="entry name" value="Zn peptidases"/>
    <property type="match status" value="1"/>
</dbReference>
<evidence type="ECO:0000313" key="10">
    <source>
        <dbReference type="EMBL" id="RHY94950.1"/>
    </source>
</evidence>
<dbReference type="InterPro" id="IPR045175">
    <property type="entry name" value="M28_fam"/>
</dbReference>
<evidence type="ECO:0000256" key="8">
    <source>
        <dbReference type="ARBA" id="ARBA00043962"/>
    </source>
</evidence>
<dbReference type="VEuPathDB" id="FungiDB:H257_11093"/>
<gene>
    <name evidence="10" type="ORF">DYB35_011808</name>
    <name evidence="11" type="ORF">DYB37_007314</name>
</gene>
<evidence type="ECO:0000256" key="4">
    <source>
        <dbReference type="ARBA" id="ARBA00022723"/>
    </source>
</evidence>
<dbReference type="PANTHER" id="PTHR12147:SF56">
    <property type="entry name" value="AMINOPEPTIDASE YDR415C-RELATED"/>
    <property type="match status" value="1"/>
</dbReference>
<evidence type="ECO:0000313" key="13">
    <source>
        <dbReference type="Proteomes" id="UP000285712"/>
    </source>
</evidence>
<dbReference type="EMBL" id="QUTG01002734">
    <property type="protein sequence ID" value="RHY94950.1"/>
    <property type="molecule type" value="Genomic_DNA"/>
</dbReference>
<keyword evidence="7" id="KW-0862">Zinc</keyword>
<evidence type="ECO:0000256" key="2">
    <source>
        <dbReference type="ARBA" id="ARBA00022438"/>
    </source>
</evidence>
<dbReference type="SUPFAM" id="SSF53187">
    <property type="entry name" value="Zn-dependent exopeptidases"/>
    <property type="match status" value="1"/>
</dbReference>
<evidence type="ECO:0000256" key="7">
    <source>
        <dbReference type="ARBA" id="ARBA00022833"/>
    </source>
</evidence>
<evidence type="ECO:0000256" key="1">
    <source>
        <dbReference type="ARBA" id="ARBA00001947"/>
    </source>
</evidence>
<dbReference type="EMBL" id="QUTH01006462">
    <property type="protein sequence ID" value="RHZ07170.1"/>
    <property type="molecule type" value="Genomic_DNA"/>
</dbReference>
<dbReference type="Pfam" id="PF04389">
    <property type="entry name" value="Peptidase_M28"/>
    <property type="match status" value="1"/>
</dbReference>
<comment type="caution">
    <text evidence="10">The sequence shown here is derived from an EMBL/GenBank/DDBJ whole genome shotgun (WGS) entry which is preliminary data.</text>
</comment>
<comment type="cofactor">
    <cofactor evidence="1">
        <name>Zn(2+)</name>
        <dbReference type="ChEBI" id="CHEBI:29105"/>
    </cofactor>
</comment>
<name>A0A3R7B1K1_APHAT</name>
<evidence type="ECO:0000256" key="5">
    <source>
        <dbReference type="ARBA" id="ARBA00022729"/>
    </source>
</evidence>
<reference evidence="12 13" key="1">
    <citation type="submission" date="2018-08" db="EMBL/GenBank/DDBJ databases">
        <title>Aphanomyces genome sequencing and annotation.</title>
        <authorList>
            <person name="Minardi D."/>
            <person name="Oidtmann B."/>
            <person name="Van Der Giezen M."/>
            <person name="Studholme D.J."/>
        </authorList>
    </citation>
    <scope>NUCLEOTIDE SEQUENCE [LARGE SCALE GENOMIC DNA]</scope>
    <source>
        <strain evidence="11 12">Da</strain>
        <strain evidence="10 13">Sv</strain>
    </source>
</reference>
<evidence type="ECO:0000256" key="6">
    <source>
        <dbReference type="ARBA" id="ARBA00022801"/>
    </source>
</evidence>
<sequence>MSCHFRFPHVRAMKFIPLSAAAAAIAFASSEHDGKHLIRFSANHSEWLTDDQVEDLALRDIGFLDDTDGEWTRVFELGAARQAQKSTLHGRALQEASPYPIVATYPKVVRGVTAKIQTADLKRTLESFVNKFVNRLYNSTEGAQSCGWVYDQVAELTSSVVANTNVKVTVRQFTHEWGQYSVIARVEPTTVVKDDIIILSAHQDSINKKDRRDLVKRKIAPGADDDGSGTVTILESLKYLLATPEWTPIRPVEFHWYAAEEVGLKGSRAVAAEYAKANTAVYAQMQQDMTGYVRPGTTPVVNLISDFTNKNLNTFLETLVAAYLDIPVSHSRCKYGCSDHFSWNATGYPGSFPFETDFKDLNPNIHTQNDTIATIDFNHMADFTKLSIAYVVELTQDSATAC</sequence>
<evidence type="ECO:0000259" key="9">
    <source>
        <dbReference type="Pfam" id="PF04389"/>
    </source>
</evidence>
<dbReference type="GO" id="GO:0006508">
    <property type="term" value="P:proteolysis"/>
    <property type="evidence" value="ECO:0007669"/>
    <property type="project" value="UniProtKB-KW"/>
</dbReference>
<dbReference type="GO" id="GO:0004177">
    <property type="term" value="F:aminopeptidase activity"/>
    <property type="evidence" value="ECO:0007669"/>
    <property type="project" value="UniProtKB-KW"/>
</dbReference>
<dbReference type="GO" id="GO:0008235">
    <property type="term" value="F:metalloexopeptidase activity"/>
    <property type="evidence" value="ECO:0007669"/>
    <property type="project" value="InterPro"/>
</dbReference>
<proteinExistence type="inferred from homology"/>
<dbReference type="Proteomes" id="UP000285430">
    <property type="component" value="Unassembled WGS sequence"/>
</dbReference>
<dbReference type="PANTHER" id="PTHR12147">
    <property type="entry name" value="METALLOPEPTIDASE M28 FAMILY MEMBER"/>
    <property type="match status" value="1"/>
</dbReference>
<dbReference type="Proteomes" id="UP000285712">
    <property type="component" value="Unassembled WGS sequence"/>
</dbReference>
<evidence type="ECO:0000256" key="3">
    <source>
        <dbReference type="ARBA" id="ARBA00022670"/>
    </source>
</evidence>
<feature type="domain" description="Peptidase M28" evidence="9">
    <location>
        <begin position="182"/>
        <end position="390"/>
    </location>
</feature>
<comment type="similarity">
    <text evidence="8">Belongs to the peptidase M28 family. M28E subfamily.</text>
</comment>
<keyword evidence="3" id="KW-0645">Protease</keyword>
<organism evidence="10 13">
    <name type="scientific">Aphanomyces astaci</name>
    <name type="common">Crayfish plague agent</name>
    <dbReference type="NCBI Taxonomy" id="112090"/>
    <lineage>
        <taxon>Eukaryota</taxon>
        <taxon>Sar</taxon>
        <taxon>Stramenopiles</taxon>
        <taxon>Oomycota</taxon>
        <taxon>Saprolegniomycetes</taxon>
        <taxon>Saprolegniales</taxon>
        <taxon>Verrucalvaceae</taxon>
        <taxon>Aphanomyces</taxon>
    </lineage>
</organism>
<keyword evidence="6" id="KW-0378">Hydrolase</keyword>
<dbReference type="InterPro" id="IPR007484">
    <property type="entry name" value="Peptidase_M28"/>
</dbReference>
<evidence type="ECO:0000313" key="12">
    <source>
        <dbReference type="Proteomes" id="UP000285430"/>
    </source>
</evidence>
<dbReference type="GO" id="GO:0046872">
    <property type="term" value="F:metal ion binding"/>
    <property type="evidence" value="ECO:0007669"/>
    <property type="project" value="UniProtKB-KW"/>
</dbReference>
<keyword evidence="2" id="KW-0031">Aminopeptidase</keyword>
<evidence type="ECO:0000313" key="11">
    <source>
        <dbReference type="EMBL" id="RHZ07170.1"/>
    </source>
</evidence>